<evidence type="ECO:0000256" key="2">
    <source>
        <dbReference type="ARBA" id="ARBA00023125"/>
    </source>
</evidence>
<feature type="transmembrane region" description="Helical" evidence="4">
    <location>
        <begin position="65"/>
        <end position="84"/>
    </location>
</feature>
<name>A0ABP1ELJ3_9FLAO</name>
<dbReference type="SUPFAM" id="SSF46689">
    <property type="entry name" value="Homeodomain-like"/>
    <property type="match status" value="1"/>
</dbReference>
<keyword evidence="4" id="KW-0812">Transmembrane</keyword>
<evidence type="ECO:0000313" key="6">
    <source>
        <dbReference type="EMBL" id="CAL2084875.1"/>
    </source>
</evidence>
<dbReference type="EMBL" id="CAXIXY010000004">
    <property type="protein sequence ID" value="CAL2084875.1"/>
    <property type="molecule type" value="Genomic_DNA"/>
</dbReference>
<keyword evidence="4" id="KW-0472">Membrane</keyword>
<keyword evidence="4" id="KW-1133">Transmembrane helix</keyword>
<feature type="transmembrane region" description="Helical" evidence="4">
    <location>
        <begin position="173"/>
        <end position="194"/>
    </location>
</feature>
<evidence type="ECO:0000256" key="1">
    <source>
        <dbReference type="ARBA" id="ARBA00023015"/>
    </source>
</evidence>
<proteinExistence type="predicted"/>
<feature type="transmembrane region" description="Helical" evidence="4">
    <location>
        <begin position="200"/>
        <end position="218"/>
    </location>
</feature>
<keyword evidence="3" id="KW-0804">Transcription</keyword>
<feature type="transmembrane region" description="Helical" evidence="4">
    <location>
        <begin position="39"/>
        <end position="59"/>
    </location>
</feature>
<dbReference type="RefSeq" id="WP_348711853.1">
    <property type="nucleotide sequence ID" value="NZ_CAXIXY010000004.1"/>
</dbReference>
<dbReference type="PRINTS" id="PR00032">
    <property type="entry name" value="HTHARAC"/>
</dbReference>
<dbReference type="PROSITE" id="PS01124">
    <property type="entry name" value="HTH_ARAC_FAMILY_2"/>
    <property type="match status" value="1"/>
</dbReference>
<feature type="transmembrane region" description="Helical" evidence="4">
    <location>
        <begin position="128"/>
        <end position="152"/>
    </location>
</feature>
<dbReference type="InterPro" id="IPR018062">
    <property type="entry name" value="HTH_AraC-typ_CS"/>
</dbReference>
<keyword evidence="7" id="KW-1185">Reference proteome</keyword>
<dbReference type="PANTHER" id="PTHR43280:SF29">
    <property type="entry name" value="ARAC-FAMILY TRANSCRIPTIONAL REGULATOR"/>
    <property type="match status" value="1"/>
</dbReference>
<evidence type="ECO:0000259" key="5">
    <source>
        <dbReference type="PROSITE" id="PS01124"/>
    </source>
</evidence>
<feature type="transmembrane region" description="Helical" evidence="4">
    <location>
        <begin position="104"/>
        <end position="122"/>
    </location>
</feature>
<dbReference type="PROSITE" id="PS00041">
    <property type="entry name" value="HTH_ARAC_FAMILY_1"/>
    <property type="match status" value="1"/>
</dbReference>
<evidence type="ECO:0000313" key="7">
    <source>
        <dbReference type="Proteomes" id="UP001497416"/>
    </source>
</evidence>
<protein>
    <submittedName>
        <fullName evidence="6">Transcriptional regulator, AraC family</fullName>
    </submittedName>
</protein>
<feature type="domain" description="HTH araC/xylS-type" evidence="5">
    <location>
        <begin position="247"/>
        <end position="348"/>
    </location>
</feature>
<dbReference type="Proteomes" id="UP001497416">
    <property type="component" value="Unassembled WGS sequence"/>
</dbReference>
<dbReference type="Gene3D" id="1.10.10.60">
    <property type="entry name" value="Homeodomain-like"/>
    <property type="match status" value="1"/>
</dbReference>
<comment type="caution">
    <text evidence="6">The sequence shown here is derived from an EMBL/GenBank/DDBJ whole genome shotgun (WGS) entry which is preliminary data.</text>
</comment>
<dbReference type="SMART" id="SM00342">
    <property type="entry name" value="HTH_ARAC"/>
    <property type="match status" value="1"/>
</dbReference>
<accession>A0ABP1ELJ3</accession>
<keyword evidence="2" id="KW-0238">DNA-binding</keyword>
<sequence>MNYSDIFLIILSSAGLLHGVLFAFYLLFFKKKKTITNTLLGFVLIFMAFRIGKSILLNFSHDLEPIFICIGLAFILLIGPFLRWYFKGMTTANFKLLKIHIPEIIPFVIVFGLSFLIAEYWLQPDNKVAIIIFGSVLIFSYLHFLVYIFLCYRILRKSKRSIDNSNYTKSQKSILNWLTLLIVSSLVIWVSYFLNIIENSVPYIIGPILYSIVIYFLTFKAFQLNITEVSGSAFKKNDDHALFERISNLVIKEELYLESDISLAKLSKLIGVTAQKTSEVINEYSIGNFNDFINYNRVQKAKEILSSEQGQNYTIASVAFDVGFNSLSSFNASFKKFEGITPSIFKKNSVL</sequence>
<dbReference type="InterPro" id="IPR009057">
    <property type="entry name" value="Homeodomain-like_sf"/>
</dbReference>
<feature type="transmembrane region" description="Helical" evidence="4">
    <location>
        <begin position="6"/>
        <end position="27"/>
    </location>
</feature>
<dbReference type="PANTHER" id="PTHR43280">
    <property type="entry name" value="ARAC-FAMILY TRANSCRIPTIONAL REGULATOR"/>
    <property type="match status" value="1"/>
</dbReference>
<gene>
    <name evidence="6" type="ORF">T190607A01A_20378</name>
</gene>
<evidence type="ECO:0000256" key="3">
    <source>
        <dbReference type="ARBA" id="ARBA00023163"/>
    </source>
</evidence>
<dbReference type="InterPro" id="IPR018060">
    <property type="entry name" value="HTH_AraC"/>
</dbReference>
<keyword evidence="1" id="KW-0805">Transcription regulation</keyword>
<dbReference type="Pfam" id="PF12833">
    <property type="entry name" value="HTH_18"/>
    <property type="match status" value="1"/>
</dbReference>
<reference evidence="6 7" key="1">
    <citation type="submission" date="2024-05" db="EMBL/GenBank/DDBJ databases">
        <authorList>
            <person name="Duchaud E."/>
        </authorList>
    </citation>
    <scope>NUCLEOTIDE SEQUENCE [LARGE SCALE GENOMIC DNA]</scope>
    <source>
        <strain evidence="6">Ena-SAMPLE-TAB-13-05-2024-13:56:06:370-140302</strain>
    </source>
</reference>
<organism evidence="6 7">
    <name type="scientific">Tenacibaculum platacis</name>
    <dbReference type="NCBI Taxonomy" id="3137852"/>
    <lineage>
        <taxon>Bacteria</taxon>
        <taxon>Pseudomonadati</taxon>
        <taxon>Bacteroidota</taxon>
        <taxon>Flavobacteriia</taxon>
        <taxon>Flavobacteriales</taxon>
        <taxon>Flavobacteriaceae</taxon>
        <taxon>Tenacibaculum</taxon>
    </lineage>
</organism>
<dbReference type="InterPro" id="IPR020449">
    <property type="entry name" value="Tscrpt_reg_AraC-type_HTH"/>
</dbReference>
<evidence type="ECO:0000256" key="4">
    <source>
        <dbReference type="SAM" id="Phobius"/>
    </source>
</evidence>